<dbReference type="InterPro" id="IPR057326">
    <property type="entry name" value="KR_dom"/>
</dbReference>
<name>A0A401ZTG2_9CHLR</name>
<accession>A0A401ZTG2</accession>
<proteinExistence type="inferred from homology"/>
<dbReference type="CDD" id="cd05233">
    <property type="entry name" value="SDR_c"/>
    <property type="match status" value="1"/>
</dbReference>
<dbReference type="Gene3D" id="3.40.50.720">
    <property type="entry name" value="NAD(P)-binding Rossmann-like Domain"/>
    <property type="match status" value="1"/>
</dbReference>
<sequence>MSRDRDFAGKVVLITGAGTGMGAATAELLAERGANVVLIGRREKPLRETEVRVNATGSRALVMPLDVTDAQALQQAVDEVVRHFGALHYAVNNAGTASEHADIPDLTINTWNYTLQVNLSSLFYALKAELPAIAAAGGGAVVNVSSVYADRGLPFRSAYSASKHGVRGLTRTAAHDWVSRGIRINELQPGVIDTPMTNEQGTPGEVDKIALTIPAQRIGAPREIATAVAFLLSDDASYVNGAHLAVDGGFLD</sequence>
<gene>
    <name evidence="5" type="ORF">KDAU_74150</name>
</gene>
<dbReference type="GO" id="GO:0016491">
    <property type="term" value="F:oxidoreductase activity"/>
    <property type="evidence" value="ECO:0007669"/>
    <property type="project" value="UniProtKB-KW"/>
</dbReference>
<dbReference type="InterPro" id="IPR036291">
    <property type="entry name" value="NAD(P)-bd_dom_sf"/>
</dbReference>
<dbReference type="PROSITE" id="PS00061">
    <property type="entry name" value="ADH_SHORT"/>
    <property type="match status" value="1"/>
</dbReference>
<dbReference type="InterPro" id="IPR002347">
    <property type="entry name" value="SDR_fam"/>
</dbReference>
<dbReference type="Pfam" id="PF13561">
    <property type="entry name" value="adh_short_C2"/>
    <property type="match status" value="1"/>
</dbReference>
<comment type="similarity">
    <text evidence="1">Belongs to the short-chain dehydrogenases/reductases (SDR) family.</text>
</comment>
<dbReference type="SUPFAM" id="SSF51735">
    <property type="entry name" value="NAD(P)-binding Rossmann-fold domains"/>
    <property type="match status" value="1"/>
</dbReference>
<organism evidence="5 6">
    <name type="scientific">Dictyobacter aurantiacus</name>
    <dbReference type="NCBI Taxonomy" id="1936993"/>
    <lineage>
        <taxon>Bacteria</taxon>
        <taxon>Bacillati</taxon>
        <taxon>Chloroflexota</taxon>
        <taxon>Ktedonobacteria</taxon>
        <taxon>Ktedonobacterales</taxon>
        <taxon>Dictyobacteraceae</taxon>
        <taxon>Dictyobacter</taxon>
    </lineage>
</organism>
<keyword evidence="6" id="KW-1185">Reference proteome</keyword>
<protein>
    <submittedName>
        <fullName evidence="5">Oxidoreductase</fullName>
    </submittedName>
</protein>
<keyword evidence="3" id="KW-0520">NAD</keyword>
<dbReference type="AlphaFoldDB" id="A0A401ZTG2"/>
<evidence type="ECO:0000313" key="6">
    <source>
        <dbReference type="Proteomes" id="UP000287224"/>
    </source>
</evidence>
<evidence type="ECO:0000256" key="2">
    <source>
        <dbReference type="ARBA" id="ARBA00023002"/>
    </source>
</evidence>
<dbReference type="OrthoDB" id="153550at2"/>
<dbReference type="RefSeq" id="WP_126603084.1">
    <property type="nucleotide sequence ID" value="NZ_BIFQ01000002.1"/>
</dbReference>
<dbReference type="InterPro" id="IPR020904">
    <property type="entry name" value="Sc_DH/Rdtase_CS"/>
</dbReference>
<evidence type="ECO:0000256" key="3">
    <source>
        <dbReference type="ARBA" id="ARBA00023027"/>
    </source>
</evidence>
<dbReference type="SMART" id="SM00822">
    <property type="entry name" value="PKS_KR"/>
    <property type="match status" value="1"/>
</dbReference>
<dbReference type="PRINTS" id="PR00081">
    <property type="entry name" value="GDHRDH"/>
</dbReference>
<comment type="caution">
    <text evidence="5">The sequence shown here is derived from an EMBL/GenBank/DDBJ whole genome shotgun (WGS) entry which is preliminary data.</text>
</comment>
<dbReference type="PANTHER" id="PTHR24321">
    <property type="entry name" value="DEHYDROGENASES, SHORT CHAIN"/>
    <property type="match status" value="1"/>
</dbReference>
<dbReference type="PANTHER" id="PTHR24321:SF8">
    <property type="entry name" value="ESTRADIOL 17-BETA-DEHYDROGENASE 8-RELATED"/>
    <property type="match status" value="1"/>
</dbReference>
<keyword evidence="2" id="KW-0560">Oxidoreductase</keyword>
<evidence type="ECO:0000256" key="1">
    <source>
        <dbReference type="ARBA" id="ARBA00006484"/>
    </source>
</evidence>
<reference evidence="6" key="1">
    <citation type="submission" date="2018-12" db="EMBL/GenBank/DDBJ databases">
        <title>Tengunoibacter tsumagoiensis gen. nov., sp. nov., Dictyobacter kobayashii sp. nov., D. alpinus sp. nov., and D. joshuensis sp. nov. and description of Dictyobacteraceae fam. nov. within the order Ktedonobacterales isolated from Tengu-no-mugimeshi.</title>
        <authorList>
            <person name="Wang C.M."/>
            <person name="Zheng Y."/>
            <person name="Sakai Y."/>
            <person name="Toyoda A."/>
            <person name="Minakuchi Y."/>
            <person name="Abe K."/>
            <person name="Yokota A."/>
            <person name="Yabe S."/>
        </authorList>
    </citation>
    <scope>NUCLEOTIDE SEQUENCE [LARGE SCALE GENOMIC DNA]</scope>
    <source>
        <strain evidence="6">S-27</strain>
    </source>
</reference>
<dbReference type="Proteomes" id="UP000287224">
    <property type="component" value="Unassembled WGS sequence"/>
</dbReference>
<evidence type="ECO:0000313" key="5">
    <source>
        <dbReference type="EMBL" id="GCE10086.1"/>
    </source>
</evidence>
<dbReference type="EMBL" id="BIFQ01000002">
    <property type="protein sequence ID" value="GCE10086.1"/>
    <property type="molecule type" value="Genomic_DNA"/>
</dbReference>
<feature type="domain" description="Ketoreductase" evidence="4">
    <location>
        <begin position="10"/>
        <end position="180"/>
    </location>
</feature>
<evidence type="ECO:0000259" key="4">
    <source>
        <dbReference type="SMART" id="SM00822"/>
    </source>
</evidence>
<dbReference type="FunFam" id="3.40.50.720:FF:000084">
    <property type="entry name" value="Short-chain dehydrogenase reductase"/>
    <property type="match status" value="1"/>
</dbReference>
<dbReference type="PRINTS" id="PR00080">
    <property type="entry name" value="SDRFAMILY"/>
</dbReference>